<feature type="non-terminal residue" evidence="3">
    <location>
        <position position="198"/>
    </location>
</feature>
<evidence type="ECO:0000313" key="3">
    <source>
        <dbReference type="EMBL" id="KAK4138133.1"/>
    </source>
</evidence>
<accession>A0AAN6USB5</accession>
<name>A0AAN6USB5_9PEZI</name>
<dbReference type="Pfam" id="PF10056">
    <property type="entry name" value="DUF2293"/>
    <property type="match status" value="1"/>
</dbReference>
<reference evidence="3" key="1">
    <citation type="journal article" date="2023" name="Mol. Phylogenet. Evol.">
        <title>Genome-scale phylogeny and comparative genomics of the fungal order Sordariales.</title>
        <authorList>
            <person name="Hensen N."/>
            <person name="Bonometti L."/>
            <person name="Westerberg I."/>
            <person name="Brannstrom I.O."/>
            <person name="Guillou S."/>
            <person name="Cros-Aarteil S."/>
            <person name="Calhoun S."/>
            <person name="Haridas S."/>
            <person name="Kuo A."/>
            <person name="Mondo S."/>
            <person name="Pangilinan J."/>
            <person name="Riley R."/>
            <person name="LaButti K."/>
            <person name="Andreopoulos B."/>
            <person name="Lipzen A."/>
            <person name="Chen C."/>
            <person name="Yan M."/>
            <person name="Daum C."/>
            <person name="Ng V."/>
            <person name="Clum A."/>
            <person name="Steindorff A."/>
            <person name="Ohm R.A."/>
            <person name="Martin F."/>
            <person name="Silar P."/>
            <person name="Natvig D.O."/>
            <person name="Lalanne C."/>
            <person name="Gautier V."/>
            <person name="Ament-Velasquez S.L."/>
            <person name="Kruys A."/>
            <person name="Hutchinson M.I."/>
            <person name="Powell A.J."/>
            <person name="Barry K."/>
            <person name="Miller A.N."/>
            <person name="Grigoriev I.V."/>
            <person name="Debuchy R."/>
            <person name="Gladieux P."/>
            <person name="Hiltunen Thoren M."/>
            <person name="Johannesson H."/>
        </authorList>
    </citation>
    <scope>NUCLEOTIDE SEQUENCE</scope>
    <source>
        <strain evidence="3">CBS 123565</strain>
    </source>
</reference>
<reference evidence="3" key="2">
    <citation type="submission" date="2023-05" db="EMBL/GenBank/DDBJ databases">
        <authorList>
            <consortium name="Lawrence Berkeley National Laboratory"/>
            <person name="Steindorff A."/>
            <person name="Hensen N."/>
            <person name="Bonometti L."/>
            <person name="Westerberg I."/>
            <person name="Brannstrom I.O."/>
            <person name="Guillou S."/>
            <person name="Cros-Aarteil S."/>
            <person name="Calhoun S."/>
            <person name="Haridas S."/>
            <person name="Kuo A."/>
            <person name="Mondo S."/>
            <person name="Pangilinan J."/>
            <person name="Riley R."/>
            <person name="Labutti K."/>
            <person name="Andreopoulos B."/>
            <person name="Lipzen A."/>
            <person name="Chen C."/>
            <person name="Yanf M."/>
            <person name="Daum C."/>
            <person name="Ng V."/>
            <person name="Clum A."/>
            <person name="Ohm R."/>
            <person name="Martin F."/>
            <person name="Silar P."/>
            <person name="Natvig D."/>
            <person name="Lalanne C."/>
            <person name="Gautier V."/>
            <person name="Ament-Velasquez S.L."/>
            <person name="Kruys A."/>
            <person name="Hutchinson M.I."/>
            <person name="Powell A.J."/>
            <person name="Barry K."/>
            <person name="Miller A.N."/>
            <person name="Grigoriev I.V."/>
            <person name="Debuchy R."/>
            <person name="Gladieux P."/>
            <person name="Thoren M.H."/>
            <person name="Johannesson H."/>
        </authorList>
    </citation>
    <scope>NUCLEOTIDE SEQUENCE</scope>
    <source>
        <strain evidence="3">CBS 123565</strain>
    </source>
</reference>
<organism evidence="3 4">
    <name type="scientific">Trichocladium antarcticum</name>
    <dbReference type="NCBI Taxonomy" id="1450529"/>
    <lineage>
        <taxon>Eukaryota</taxon>
        <taxon>Fungi</taxon>
        <taxon>Dikarya</taxon>
        <taxon>Ascomycota</taxon>
        <taxon>Pezizomycotina</taxon>
        <taxon>Sordariomycetes</taxon>
        <taxon>Sordariomycetidae</taxon>
        <taxon>Sordariales</taxon>
        <taxon>Chaetomiaceae</taxon>
        <taxon>Trichocladium</taxon>
    </lineage>
</organism>
<dbReference type="EMBL" id="MU853401">
    <property type="protein sequence ID" value="KAK4138133.1"/>
    <property type="molecule type" value="Genomic_DNA"/>
</dbReference>
<sequence>DLDEREVRADQPMPTDYKFVPKGNVYITKNCRKETHAANKTLYVVLDKRNKPIGLRCPIPIHDSVMHKNLATATQRAMAVQKRDTAIEDGFEEAMLKLFPKTPKESIPQILKHSLKKHSGRVGRTGSKTLDDRVKLAVRAHIRHVHTNYEQLLRRGVPRPDARAQVWDKLNETAREWGGSPSKPRAQIPARGKGRAKK</sequence>
<feature type="region of interest" description="Disordered" evidence="1">
    <location>
        <begin position="173"/>
        <end position="198"/>
    </location>
</feature>
<protein>
    <recommendedName>
        <fullName evidence="2">DUF2293 domain-containing protein</fullName>
    </recommendedName>
</protein>
<dbReference type="PANTHER" id="PTHR38113:SF2">
    <property type="entry name" value="DUF2293 DOMAIN-CONTAINING PROTEIN"/>
    <property type="match status" value="1"/>
</dbReference>
<dbReference type="Proteomes" id="UP001304895">
    <property type="component" value="Unassembled WGS sequence"/>
</dbReference>
<proteinExistence type="predicted"/>
<dbReference type="PANTHER" id="PTHR38113">
    <property type="match status" value="1"/>
</dbReference>
<feature type="non-terminal residue" evidence="3">
    <location>
        <position position="1"/>
    </location>
</feature>
<feature type="domain" description="DUF2293" evidence="2">
    <location>
        <begin position="94"/>
        <end position="178"/>
    </location>
</feature>
<dbReference type="AlphaFoldDB" id="A0AAN6USB5"/>
<gene>
    <name evidence="3" type="ORF">BT67DRAFT_346259</name>
</gene>
<comment type="caution">
    <text evidence="3">The sequence shown here is derived from an EMBL/GenBank/DDBJ whole genome shotgun (WGS) entry which is preliminary data.</text>
</comment>
<evidence type="ECO:0000256" key="1">
    <source>
        <dbReference type="SAM" id="MobiDB-lite"/>
    </source>
</evidence>
<dbReference type="InterPro" id="IPR018744">
    <property type="entry name" value="DUF2293"/>
</dbReference>
<evidence type="ECO:0000259" key="2">
    <source>
        <dbReference type="Pfam" id="PF10056"/>
    </source>
</evidence>
<evidence type="ECO:0000313" key="4">
    <source>
        <dbReference type="Proteomes" id="UP001304895"/>
    </source>
</evidence>
<keyword evidence="4" id="KW-1185">Reference proteome</keyword>